<keyword evidence="3" id="KW-0812">Transmembrane</keyword>
<feature type="compositionally biased region" description="Low complexity" evidence="2">
    <location>
        <begin position="815"/>
        <end position="841"/>
    </location>
</feature>
<feature type="region of interest" description="Disordered" evidence="2">
    <location>
        <begin position="31"/>
        <end position="58"/>
    </location>
</feature>
<proteinExistence type="inferred from homology"/>
<keyword evidence="4" id="KW-0732">Signal</keyword>
<feature type="transmembrane region" description="Helical" evidence="3">
    <location>
        <begin position="774"/>
        <end position="794"/>
    </location>
</feature>
<evidence type="ECO:0000313" key="5">
    <source>
        <dbReference type="EMBL" id="KAF2716274.1"/>
    </source>
</evidence>
<dbReference type="GO" id="GO:0005789">
    <property type="term" value="C:endoplasmic reticulum membrane"/>
    <property type="evidence" value="ECO:0007669"/>
    <property type="project" value="TreeGrafter"/>
</dbReference>
<evidence type="ECO:0000256" key="4">
    <source>
        <dbReference type="SAM" id="SignalP"/>
    </source>
</evidence>
<keyword evidence="3" id="KW-1133">Transmembrane helix</keyword>
<feature type="signal peptide" evidence="4">
    <location>
        <begin position="1"/>
        <end position="25"/>
    </location>
</feature>
<dbReference type="GO" id="GO:0036503">
    <property type="term" value="P:ERAD pathway"/>
    <property type="evidence" value="ECO:0007669"/>
    <property type="project" value="TreeGrafter"/>
</dbReference>
<accession>A0A9P4PYA9</accession>
<evidence type="ECO:0000256" key="2">
    <source>
        <dbReference type="SAM" id="MobiDB-lite"/>
    </source>
</evidence>
<name>A0A9P4PYA9_9PEZI</name>
<dbReference type="EMBL" id="MU003883">
    <property type="protein sequence ID" value="KAF2716274.1"/>
    <property type="molecule type" value="Genomic_DNA"/>
</dbReference>
<evidence type="ECO:0000256" key="1">
    <source>
        <dbReference type="ARBA" id="ARBA00038101"/>
    </source>
</evidence>
<comment type="similarity">
    <text evidence="1">Belongs to the sel-1 family.</text>
</comment>
<feature type="chain" id="PRO_5040417154" evidence="4">
    <location>
        <begin position="26"/>
        <end position="865"/>
    </location>
</feature>
<sequence>MKCGLLRLILLGIACCLALSTLVIARESAQGLEQQEPLQDGRQESSNMEWDGEEERDVQAERVRDAVEVLQRTGSPKASHITNIGRRPKGLMGTAAYYAKQAFIILFMNSPKQSSMASTTSKSSSTLAQPFSKPVRQLQAAAREGNSDALFLLAEMNFHGNYTHPIDYPTAFNYYKQLADRKGNSTAQHMLGLIYATGLSPKHPADQAKSMLYHTFAAEQGNTRSEMTLAYRHHAGVSTPRDCDEAVHWYKKVADKAIAYYRSGPPGGHSLARDAVRLADEDGGVYGEGASFTSSGPNARRGGPTSDAYADVDDVLEYLHFQHTKGDIKATFGLARIHYDGGRGLKRDLKLAKRYFLDVARSYWSANGKAVHDVSPSTERLASKAAGYLGRMFLRGEGIEQSLSKARIWFARGIQNSDALSLYSLGLMYLEGLGVDQNTVKAGEYFGAAADQNLAVAQTNLGKLFLDQGDVVTAAKYFELAARNHHIEALYYLAELTNQGVGGERSCGLAVSYYKLVSEKAEPIWSSLGEANEAYEDGNKQKAIIGYMMAAEQGSEAAQANVAWLLDQTKPHWSPLAWFSSAGENAKSIVGDAALALMYWTRSARQQNVDSLVKMGDYYLLGLGLPSGMPSPDNAAACYQAAAETMMSAQAMWNLGWMHENGIGLAQDFHLAKRYYDQALETNPEEALLPVKLSLWKLRWRSWWNGVTGGTIRGVEEEIIPEKQRTFSEFVNEFLEADAQMYAQEHYEDDDWESHEGFPGDDGFYDNETDLDDGILDTLLIGALLAGLAWLFWYRQQQARAAEQRPGQALDGEPAHQGHQPQQPQQPQHQQLQEQPAPGQQPDGGLFPRQGDPNLDDWVAGGIGH</sequence>
<evidence type="ECO:0000256" key="3">
    <source>
        <dbReference type="SAM" id="Phobius"/>
    </source>
</evidence>
<dbReference type="PANTHER" id="PTHR11102">
    <property type="entry name" value="SEL-1-LIKE PROTEIN"/>
    <property type="match status" value="1"/>
</dbReference>
<keyword evidence="3" id="KW-0472">Membrane</keyword>
<keyword evidence="6" id="KW-1185">Reference proteome</keyword>
<dbReference type="SUPFAM" id="SSF81901">
    <property type="entry name" value="HCP-like"/>
    <property type="match status" value="3"/>
</dbReference>
<dbReference type="InterPro" id="IPR006597">
    <property type="entry name" value="Sel1-like"/>
</dbReference>
<dbReference type="Pfam" id="PF08238">
    <property type="entry name" value="Sel1"/>
    <property type="match status" value="11"/>
</dbReference>
<dbReference type="OrthoDB" id="27934at2759"/>
<gene>
    <name evidence="5" type="ORF">K431DRAFT_257837</name>
</gene>
<dbReference type="SMART" id="SM00671">
    <property type="entry name" value="SEL1"/>
    <property type="match status" value="11"/>
</dbReference>
<dbReference type="AlphaFoldDB" id="A0A9P4PYA9"/>
<feature type="region of interest" description="Disordered" evidence="2">
    <location>
        <begin position="803"/>
        <end position="865"/>
    </location>
</feature>
<dbReference type="Gene3D" id="1.25.40.10">
    <property type="entry name" value="Tetratricopeptide repeat domain"/>
    <property type="match status" value="4"/>
</dbReference>
<dbReference type="Proteomes" id="UP000799441">
    <property type="component" value="Unassembled WGS sequence"/>
</dbReference>
<comment type="caution">
    <text evidence="5">The sequence shown here is derived from an EMBL/GenBank/DDBJ whole genome shotgun (WGS) entry which is preliminary data.</text>
</comment>
<evidence type="ECO:0000313" key="6">
    <source>
        <dbReference type="Proteomes" id="UP000799441"/>
    </source>
</evidence>
<dbReference type="InterPro" id="IPR050767">
    <property type="entry name" value="Sel1_AlgK"/>
</dbReference>
<organism evidence="5 6">
    <name type="scientific">Polychaeton citri CBS 116435</name>
    <dbReference type="NCBI Taxonomy" id="1314669"/>
    <lineage>
        <taxon>Eukaryota</taxon>
        <taxon>Fungi</taxon>
        <taxon>Dikarya</taxon>
        <taxon>Ascomycota</taxon>
        <taxon>Pezizomycotina</taxon>
        <taxon>Dothideomycetes</taxon>
        <taxon>Dothideomycetidae</taxon>
        <taxon>Capnodiales</taxon>
        <taxon>Capnodiaceae</taxon>
        <taxon>Polychaeton</taxon>
    </lineage>
</organism>
<protein>
    <submittedName>
        <fullName evidence="5">HCP-like protein</fullName>
    </submittedName>
</protein>
<dbReference type="PANTHER" id="PTHR11102:SF147">
    <property type="entry name" value="SEL1L ADAPTOR SUBUNIT OF ERAD E3 UBIQUITIN LIGASE"/>
    <property type="match status" value="1"/>
</dbReference>
<dbReference type="InterPro" id="IPR011990">
    <property type="entry name" value="TPR-like_helical_dom_sf"/>
</dbReference>
<reference evidence="5" key="1">
    <citation type="journal article" date="2020" name="Stud. Mycol.">
        <title>101 Dothideomycetes genomes: a test case for predicting lifestyles and emergence of pathogens.</title>
        <authorList>
            <person name="Haridas S."/>
            <person name="Albert R."/>
            <person name="Binder M."/>
            <person name="Bloem J."/>
            <person name="Labutti K."/>
            <person name="Salamov A."/>
            <person name="Andreopoulos B."/>
            <person name="Baker S."/>
            <person name="Barry K."/>
            <person name="Bills G."/>
            <person name="Bluhm B."/>
            <person name="Cannon C."/>
            <person name="Castanera R."/>
            <person name="Culley D."/>
            <person name="Daum C."/>
            <person name="Ezra D."/>
            <person name="Gonzalez J."/>
            <person name="Henrissat B."/>
            <person name="Kuo A."/>
            <person name="Liang C."/>
            <person name="Lipzen A."/>
            <person name="Lutzoni F."/>
            <person name="Magnuson J."/>
            <person name="Mondo S."/>
            <person name="Nolan M."/>
            <person name="Ohm R."/>
            <person name="Pangilinan J."/>
            <person name="Park H.-J."/>
            <person name="Ramirez L."/>
            <person name="Alfaro M."/>
            <person name="Sun H."/>
            <person name="Tritt A."/>
            <person name="Yoshinaga Y."/>
            <person name="Zwiers L.-H."/>
            <person name="Turgeon B."/>
            <person name="Goodwin S."/>
            <person name="Spatafora J."/>
            <person name="Crous P."/>
            <person name="Grigoriev I."/>
        </authorList>
    </citation>
    <scope>NUCLEOTIDE SEQUENCE</scope>
    <source>
        <strain evidence="5">CBS 116435</strain>
    </source>
</reference>